<dbReference type="AlphaFoldDB" id="A0A0G4FH81"/>
<evidence type="ECO:0000256" key="1">
    <source>
        <dbReference type="SAM" id="MobiDB-lite"/>
    </source>
</evidence>
<evidence type="ECO:0000313" key="2">
    <source>
        <dbReference type="EMBL" id="CEM12820.1"/>
    </source>
</evidence>
<proteinExistence type="predicted"/>
<feature type="compositionally biased region" description="Low complexity" evidence="1">
    <location>
        <begin position="581"/>
        <end position="590"/>
    </location>
</feature>
<sequence length="599" mass="66317">MEPSVSVRFAGDGEGDTPLVVKEGVIRQYKYFTSVMDGEFQEGQERQVRIEKISRSIGEVVLQQEVDIVSSLTKDNLLDAMIALDYLQFDTDQIFTTGSSQSLLWRIHRKVVLDGWLDDHQVAMCLLDSFAQYPFIARFIHCHPDICAALRQSLRKRPDVIREQWRRRERGEAEDDSVKAAVSLVASLGDAMSYDAMDMSHQELAQFITDATGSSSLPAAHAAVFESDEFSSASTAAVRPFADEQQGAITCVGFAVDVAGLPPPYTPHSSSNLPADAIRDGDAKLTEVAGWYGRLHIRPVVGMRAEGESFVKCYSPGGSLEVAGAHGDSDATRPAIRLHESPALMGAQIQMGGGPSAGASVSPFGVKLLGESTSLYGNVRMLAADALAQQGLGDTRLKDVVLLMTLRQFPMRELALHFLRMCVIEGCYEEISKMAKSIRRELAEYLLTNMALAKRHRLPLMLFWAAGIEGLSCIRSNKVVSTLQSGFDVSDVPAVLPVIPLLPPAIQTAFKNALREALDDQDEDAFDYLYKQLIDRETTRKKEAAERQCLEAEIQRLREENATVKEQERRGTKRPRDEMEGQQQQRQQQEGEADQEMKS</sequence>
<feature type="region of interest" description="Disordered" evidence="1">
    <location>
        <begin position="556"/>
        <end position="599"/>
    </location>
</feature>
<gene>
    <name evidence="2" type="ORF">Vbra_4433</name>
</gene>
<dbReference type="PhylomeDB" id="A0A0G4FH81"/>
<protein>
    <submittedName>
        <fullName evidence="2">Uncharacterized protein</fullName>
    </submittedName>
</protein>
<keyword evidence="3" id="KW-1185">Reference proteome</keyword>
<evidence type="ECO:0000313" key="3">
    <source>
        <dbReference type="Proteomes" id="UP000041254"/>
    </source>
</evidence>
<dbReference type="Proteomes" id="UP000041254">
    <property type="component" value="Unassembled WGS sequence"/>
</dbReference>
<name>A0A0G4FH81_VITBC</name>
<feature type="compositionally biased region" description="Basic and acidic residues" evidence="1">
    <location>
        <begin position="556"/>
        <end position="579"/>
    </location>
</feature>
<reference evidence="2 3" key="1">
    <citation type="submission" date="2014-11" db="EMBL/GenBank/DDBJ databases">
        <authorList>
            <person name="Zhu J."/>
            <person name="Qi W."/>
            <person name="Song R."/>
        </authorList>
    </citation>
    <scope>NUCLEOTIDE SEQUENCE [LARGE SCALE GENOMIC DNA]</scope>
</reference>
<accession>A0A0G4FH81</accession>
<dbReference type="InParanoid" id="A0A0G4FH81"/>
<organism evidence="2 3">
    <name type="scientific">Vitrella brassicaformis (strain CCMP3155)</name>
    <dbReference type="NCBI Taxonomy" id="1169540"/>
    <lineage>
        <taxon>Eukaryota</taxon>
        <taxon>Sar</taxon>
        <taxon>Alveolata</taxon>
        <taxon>Colpodellida</taxon>
        <taxon>Vitrellaceae</taxon>
        <taxon>Vitrella</taxon>
    </lineage>
</organism>
<dbReference type="EMBL" id="CDMY01000437">
    <property type="protein sequence ID" value="CEM12820.1"/>
    <property type="molecule type" value="Genomic_DNA"/>
</dbReference>
<dbReference type="VEuPathDB" id="CryptoDB:Vbra_4433"/>